<accession>A0A545VPE5</accession>
<keyword evidence="2" id="KW-0732">Signal</keyword>
<sequence length="212" mass="20449">MTRLTFAIASSMLLAQAAHAATLSLSGNECPQGWSFNQLGGEDKSYCCYGSSTIINKDGYCCVHSNVNIVSGTGSGGSGGGGNIVGGDLTDSCFPFCSTTKSHDAKRAIPTQQCIDKVPFSASDYSERVSAASKSAAASQTGGSQPSSNSASATKTGSGASSTAAAGSGSGSGGGSSSSSSGSAATPTKNAAPAITHGAVGGIVAAAVLLAV</sequence>
<dbReference type="STRING" id="43265.A0A545VPE5"/>
<feature type="region of interest" description="Disordered" evidence="1">
    <location>
        <begin position="136"/>
        <end position="190"/>
    </location>
</feature>
<dbReference type="EMBL" id="SPUK01000018">
    <property type="protein sequence ID" value="TQV91628.1"/>
    <property type="molecule type" value="Genomic_DNA"/>
</dbReference>
<dbReference type="OrthoDB" id="4870483at2759"/>
<evidence type="ECO:0000256" key="1">
    <source>
        <dbReference type="SAM" id="MobiDB-lite"/>
    </source>
</evidence>
<feature type="compositionally biased region" description="Low complexity" evidence="1">
    <location>
        <begin position="136"/>
        <end position="167"/>
    </location>
</feature>
<evidence type="ECO:0000256" key="2">
    <source>
        <dbReference type="SAM" id="SignalP"/>
    </source>
</evidence>
<name>A0A545VPE5_9HYPO</name>
<feature type="signal peptide" evidence="2">
    <location>
        <begin position="1"/>
        <end position="20"/>
    </location>
</feature>
<dbReference type="AlphaFoldDB" id="A0A545VPE5"/>
<comment type="caution">
    <text evidence="3">The sequence shown here is derived from an EMBL/GenBank/DDBJ whole genome shotgun (WGS) entry which is preliminary data.</text>
</comment>
<gene>
    <name evidence="3" type="ORF">IF1G_09694</name>
</gene>
<evidence type="ECO:0000313" key="3">
    <source>
        <dbReference type="EMBL" id="TQV91628.1"/>
    </source>
</evidence>
<dbReference type="Proteomes" id="UP000315783">
    <property type="component" value="Unassembled WGS sequence"/>
</dbReference>
<evidence type="ECO:0000313" key="4">
    <source>
        <dbReference type="Proteomes" id="UP000315783"/>
    </source>
</evidence>
<organism evidence="3 4">
    <name type="scientific">Cordyceps javanica</name>
    <dbReference type="NCBI Taxonomy" id="43265"/>
    <lineage>
        <taxon>Eukaryota</taxon>
        <taxon>Fungi</taxon>
        <taxon>Dikarya</taxon>
        <taxon>Ascomycota</taxon>
        <taxon>Pezizomycotina</taxon>
        <taxon>Sordariomycetes</taxon>
        <taxon>Hypocreomycetidae</taxon>
        <taxon>Hypocreales</taxon>
        <taxon>Cordycipitaceae</taxon>
        <taxon>Cordyceps</taxon>
    </lineage>
</organism>
<reference evidence="3 4" key="1">
    <citation type="journal article" date="2019" name="Appl. Microbiol. Biotechnol.">
        <title>Genome sequence of Isaria javanica and comparative genome analysis insights into family S53 peptidase evolution in fungal entomopathogens.</title>
        <authorList>
            <person name="Lin R."/>
            <person name="Zhang X."/>
            <person name="Xin B."/>
            <person name="Zou M."/>
            <person name="Gao Y."/>
            <person name="Qin F."/>
            <person name="Hu Q."/>
            <person name="Xie B."/>
            <person name="Cheng X."/>
        </authorList>
    </citation>
    <scope>NUCLEOTIDE SEQUENCE [LARGE SCALE GENOMIC DNA]</scope>
    <source>
        <strain evidence="3 4">IJ1G</strain>
    </source>
</reference>
<proteinExistence type="predicted"/>
<protein>
    <submittedName>
        <fullName evidence="3">Uncharacterized protein</fullName>
    </submittedName>
</protein>
<feature type="chain" id="PRO_5022019871" evidence="2">
    <location>
        <begin position="21"/>
        <end position="212"/>
    </location>
</feature>
<keyword evidence="4" id="KW-1185">Reference proteome</keyword>
<feature type="compositionally biased region" description="Low complexity" evidence="1">
    <location>
        <begin position="177"/>
        <end position="186"/>
    </location>
</feature>